<evidence type="ECO:0000256" key="3">
    <source>
        <dbReference type="ARBA" id="ARBA00022519"/>
    </source>
</evidence>
<evidence type="ECO:0000256" key="1">
    <source>
        <dbReference type="ARBA" id="ARBA00004429"/>
    </source>
</evidence>
<feature type="transmembrane region" description="Helical" evidence="7">
    <location>
        <begin position="103"/>
        <end position="124"/>
    </location>
</feature>
<sequence length="424" mass="45414">MFILTILLIFLLVLLFLGAPIFVSLSLSTFLVAIFMTDTNVMVLVQSLFGGIDQFALMALPFFILAANFMDVGGLSKRIMDLARTLVGHLTGGLAMTTQVSSMMFGALSGSGPATVVAIGKVMYPEMTNRNYPAPFAAGLLASAGAVALIIPPSITLIVYGAVTGVSVGNLFMAGITAGIIIGLSSMVYIYIYAKRQGIPRDPKSTWPQLGKALKNASWAILVPVIILGGIYSGIFTPTEAAGISAVYALLIGMFVYREINITKLISICRESAITSAQILIMVASAQLLGWFLTRLQVPQMMTEIFLDNITTAFFFLLMLNIILLVMGMFMEGMAAIVILAPLILPASQVLGIDPVHLGIVMVSNLAIGMFTPPFGLNIFVSSSVTEVGMVKMLPTVLKFFLFNLVALLIITYVPQIVLFLPSL</sequence>
<organism evidence="9 10">
    <name type="scientific">Natribacillus halophilus</name>
    <dbReference type="NCBI Taxonomy" id="549003"/>
    <lineage>
        <taxon>Bacteria</taxon>
        <taxon>Bacillati</taxon>
        <taxon>Bacillota</taxon>
        <taxon>Bacilli</taxon>
        <taxon>Bacillales</taxon>
        <taxon>Bacillaceae</taxon>
        <taxon>Natribacillus</taxon>
    </lineage>
</organism>
<dbReference type="PIRSF" id="PIRSF006066">
    <property type="entry name" value="HI0050"/>
    <property type="match status" value="1"/>
</dbReference>
<accession>A0A1G8JXN1</accession>
<dbReference type="OrthoDB" id="9785600at2"/>
<evidence type="ECO:0000256" key="6">
    <source>
        <dbReference type="ARBA" id="ARBA00023136"/>
    </source>
</evidence>
<feature type="transmembrane region" description="Helical" evidence="7">
    <location>
        <begin position="313"/>
        <end position="344"/>
    </location>
</feature>
<gene>
    <name evidence="9" type="ORF">SAMN04488123_101448</name>
</gene>
<feature type="transmembrane region" description="Helical" evidence="7">
    <location>
        <begin position="172"/>
        <end position="192"/>
    </location>
</feature>
<evidence type="ECO:0000256" key="5">
    <source>
        <dbReference type="ARBA" id="ARBA00022989"/>
    </source>
</evidence>
<keyword evidence="4 7" id="KW-0812">Transmembrane</keyword>
<feature type="transmembrane region" description="Helical" evidence="7">
    <location>
        <begin position="241"/>
        <end position="260"/>
    </location>
</feature>
<protein>
    <submittedName>
        <fullName evidence="9">C4-dicarboxylate transporter, DctM subunit</fullName>
    </submittedName>
</protein>
<evidence type="ECO:0000256" key="7">
    <source>
        <dbReference type="SAM" id="Phobius"/>
    </source>
</evidence>
<feature type="transmembrane region" description="Helical" evidence="7">
    <location>
        <begin position="136"/>
        <end position="160"/>
    </location>
</feature>
<feature type="domain" description="TRAP C4-dicarboxylate transport system permease DctM subunit" evidence="8">
    <location>
        <begin position="8"/>
        <end position="417"/>
    </location>
</feature>
<evidence type="ECO:0000256" key="4">
    <source>
        <dbReference type="ARBA" id="ARBA00022692"/>
    </source>
</evidence>
<evidence type="ECO:0000313" key="9">
    <source>
        <dbReference type="EMBL" id="SDI35915.1"/>
    </source>
</evidence>
<reference evidence="9 10" key="1">
    <citation type="submission" date="2016-10" db="EMBL/GenBank/DDBJ databases">
        <authorList>
            <person name="de Groot N.N."/>
        </authorList>
    </citation>
    <scope>NUCLEOTIDE SEQUENCE [LARGE SCALE GENOMIC DNA]</scope>
    <source>
        <strain evidence="9 10">DSM 21771</strain>
    </source>
</reference>
<keyword evidence="3" id="KW-0997">Cell inner membrane</keyword>
<feature type="transmembrane region" description="Helical" evidence="7">
    <location>
        <begin position="356"/>
        <end position="381"/>
    </location>
</feature>
<keyword evidence="6 7" id="KW-0472">Membrane</keyword>
<dbReference type="NCBIfam" id="TIGR00786">
    <property type="entry name" value="dctM"/>
    <property type="match status" value="1"/>
</dbReference>
<dbReference type="Proteomes" id="UP000198853">
    <property type="component" value="Unassembled WGS sequence"/>
</dbReference>
<dbReference type="GO" id="GO:0022857">
    <property type="term" value="F:transmembrane transporter activity"/>
    <property type="evidence" value="ECO:0007669"/>
    <property type="project" value="TreeGrafter"/>
</dbReference>
<dbReference type="GO" id="GO:0005886">
    <property type="term" value="C:plasma membrane"/>
    <property type="evidence" value="ECO:0007669"/>
    <property type="project" value="UniProtKB-SubCell"/>
</dbReference>
<feature type="transmembrane region" description="Helical" evidence="7">
    <location>
        <begin position="272"/>
        <end position="293"/>
    </location>
</feature>
<keyword evidence="10" id="KW-1185">Reference proteome</keyword>
<evidence type="ECO:0000256" key="2">
    <source>
        <dbReference type="ARBA" id="ARBA00022475"/>
    </source>
</evidence>
<dbReference type="InterPro" id="IPR010656">
    <property type="entry name" value="DctM"/>
</dbReference>
<feature type="transmembrane region" description="Helical" evidence="7">
    <location>
        <begin position="401"/>
        <end position="421"/>
    </location>
</feature>
<evidence type="ECO:0000313" key="10">
    <source>
        <dbReference type="Proteomes" id="UP000198853"/>
    </source>
</evidence>
<feature type="transmembrane region" description="Helical" evidence="7">
    <location>
        <begin position="43"/>
        <end position="67"/>
    </location>
</feature>
<feature type="transmembrane region" description="Helical" evidence="7">
    <location>
        <begin position="213"/>
        <end position="235"/>
    </location>
</feature>
<proteinExistence type="predicted"/>
<dbReference type="AlphaFoldDB" id="A0A1G8JXN1"/>
<keyword evidence="2" id="KW-1003">Cell membrane</keyword>
<dbReference type="InterPro" id="IPR004681">
    <property type="entry name" value="TRAP_DctM"/>
</dbReference>
<dbReference type="EMBL" id="FNEN01000001">
    <property type="protein sequence ID" value="SDI35915.1"/>
    <property type="molecule type" value="Genomic_DNA"/>
</dbReference>
<dbReference type="PANTHER" id="PTHR33362">
    <property type="entry name" value="SIALIC ACID TRAP TRANSPORTER PERMEASE PROTEIN SIAT-RELATED"/>
    <property type="match status" value="1"/>
</dbReference>
<name>A0A1G8JXN1_9BACI</name>
<evidence type="ECO:0000259" key="8">
    <source>
        <dbReference type="Pfam" id="PF06808"/>
    </source>
</evidence>
<keyword evidence="5 7" id="KW-1133">Transmembrane helix</keyword>
<dbReference type="RefSeq" id="WP_090395899.1">
    <property type="nucleotide sequence ID" value="NZ_FNEN01000001.1"/>
</dbReference>
<dbReference type="Pfam" id="PF06808">
    <property type="entry name" value="DctM"/>
    <property type="match status" value="1"/>
</dbReference>
<comment type="subcellular location">
    <subcellularLocation>
        <location evidence="1">Cell inner membrane</location>
        <topology evidence="1">Multi-pass membrane protein</topology>
    </subcellularLocation>
</comment>
<dbReference type="PANTHER" id="PTHR33362:SF5">
    <property type="entry name" value="C4-DICARBOXYLATE TRAP TRANSPORTER LARGE PERMEASE PROTEIN DCTM"/>
    <property type="match status" value="1"/>
</dbReference>